<protein>
    <submittedName>
        <fullName evidence="1">Uncharacterized protein</fullName>
    </submittedName>
</protein>
<accession>A0A4R4JU45</accession>
<dbReference type="Proteomes" id="UP000295598">
    <property type="component" value="Unassembled WGS sequence"/>
</dbReference>
<gene>
    <name evidence="1" type="ORF">C5467_10590</name>
</gene>
<sequence length="107" mass="12490">MAEKSKQDINDLKTVSMFLEEIVPTIDKIGSGFSDRETMSLALLLFFKKNDVLDKLATVRKIINKELSLQLTTQEYDEWLEKDISLWIPPYNKSKDEIINMIEKLHD</sequence>
<evidence type="ECO:0000313" key="1">
    <source>
        <dbReference type="EMBL" id="TDB58204.1"/>
    </source>
</evidence>
<reference evidence="1 2" key="1">
    <citation type="journal article" date="2019" name="Int. J. Syst. Evol. Microbiol.">
        <title>Photorhabdus khanii subsp. guanajuatensis subsp. nov., isolated from Heterorhabditis atacamensis, and Photorhabdus luminescens subsp. mexicana subsp. nov., isolated from Heterorhabditis mexicana entomopathogenic nematodes.</title>
        <authorList>
            <person name="Machado R.A.R."/>
            <person name="Bruno P."/>
            <person name="Arce C.C.M."/>
            <person name="Liechti N."/>
            <person name="Kohler A."/>
            <person name="Bernal J."/>
            <person name="Bruggmann R."/>
            <person name="Turlings T.C.J."/>
        </authorList>
    </citation>
    <scope>NUCLEOTIDE SEQUENCE [LARGE SCALE GENOMIC DNA]</scope>
    <source>
        <strain evidence="1 2">MEX20-17</strain>
    </source>
</reference>
<proteinExistence type="predicted"/>
<name>A0A4R4JU45_9GAMM</name>
<dbReference type="RefSeq" id="WP_132354389.1">
    <property type="nucleotide sequence ID" value="NZ_CAWOJO010000014.1"/>
</dbReference>
<comment type="caution">
    <text evidence="1">The sequence shown here is derived from an EMBL/GenBank/DDBJ whole genome shotgun (WGS) entry which is preliminary data.</text>
</comment>
<dbReference type="AlphaFoldDB" id="A0A4R4JU45"/>
<evidence type="ECO:0000313" key="2">
    <source>
        <dbReference type="Proteomes" id="UP000295598"/>
    </source>
</evidence>
<organism evidence="1 2">
    <name type="scientific">Photorhabdus khanii subsp. guanajuatensis</name>
    <dbReference type="NCBI Taxonomy" id="2100166"/>
    <lineage>
        <taxon>Bacteria</taxon>
        <taxon>Pseudomonadati</taxon>
        <taxon>Pseudomonadota</taxon>
        <taxon>Gammaproteobacteria</taxon>
        <taxon>Enterobacterales</taxon>
        <taxon>Morganellaceae</taxon>
        <taxon>Photorhabdus</taxon>
    </lineage>
</organism>
<dbReference type="EMBL" id="PUJY01000014">
    <property type="protein sequence ID" value="TDB58204.1"/>
    <property type="molecule type" value="Genomic_DNA"/>
</dbReference>